<name>A0A397QF71_9HYPH</name>
<keyword evidence="4" id="KW-0378">Hydrolase</keyword>
<evidence type="ECO:0000256" key="5">
    <source>
        <dbReference type="ARBA" id="ARBA00023316"/>
    </source>
</evidence>
<accession>A0A397QF71</accession>
<dbReference type="EMBL" id="QXDF01000001">
    <property type="protein sequence ID" value="RIA56694.1"/>
    <property type="molecule type" value="Genomic_DNA"/>
</dbReference>
<evidence type="ECO:0000313" key="7">
    <source>
        <dbReference type="EMBL" id="RIA56694.1"/>
    </source>
</evidence>
<evidence type="ECO:0000256" key="1">
    <source>
        <dbReference type="ARBA" id="ARBA00001561"/>
    </source>
</evidence>
<evidence type="ECO:0000256" key="4">
    <source>
        <dbReference type="ARBA" id="ARBA00022801"/>
    </source>
</evidence>
<dbReference type="Gene3D" id="3.40.80.10">
    <property type="entry name" value="Peptidoglycan recognition protein-like"/>
    <property type="match status" value="1"/>
</dbReference>
<dbReference type="EC" id="3.5.1.28" evidence="3"/>
<reference evidence="7 8" key="1">
    <citation type="submission" date="2018-08" db="EMBL/GenBank/DDBJ databases">
        <title>Genomic Encyclopedia of Archaeal and Bacterial Type Strains, Phase II (KMG-II): from individual species to whole genera.</title>
        <authorList>
            <person name="Goeker M."/>
        </authorList>
    </citation>
    <scope>NUCLEOTIDE SEQUENCE [LARGE SCALE GENOMIC DNA]</scope>
    <source>
        <strain evidence="7 8">DSM 5002</strain>
    </source>
</reference>
<dbReference type="InterPro" id="IPR036505">
    <property type="entry name" value="Amidase/PGRP_sf"/>
</dbReference>
<dbReference type="InterPro" id="IPR002477">
    <property type="entry name" value="Peptidoglycan-bd-like"/>
</dbReference>
<evidence type="ECO:0000256" key="2">
    <source>
        <dbReference type="ARBA" id="ARBA00007553"/>
    </source>
</evidence>
<dbReference type="Proteomes" id="UP000266273">
    <property type="component" value="Unassembled WGS sequence"/>
</dbReference>
<dbReference type="CDD" id="cd06583">
    <property type="entry name" value="PGRP"/>
    <property type="match status" value="1"/>
</dbReference>
<keyword evidence="5" id="KW-0961">Cell wall biogenesis/degradation</keyword>
<protein>
    <recommendedName>
        <fullName evidence="3">N-acetylmuramoyl-L-alanine amidase</fullName>
        <ecNumber evidence="3">3.5.1.28</ecNumber>
    </recommendedName>
</protein>
<dbReference type="SUPFAM" id="SSF55846">
    <property type="entry name" value="N-acetylmuramoyl-L-alanine amidase-like"/>
    <property type="match status" value="1"/>
</dbReference>
<dbReference type="PANTHER" id="PTHR30417">
    <property type="entry name" value="N-ACETYLMURAMOYL-L-ALANINE AMIDASE AMID"/>
    <property type="match status" value="1"/>
</dbReference>
<dbReference type="Pfam" id="PF01510">
    <property type="entry name" value="Amidase_2"/>
    <property type="match status" value="1"/>
</dbReference>
<dbReference type="GO" id="GO:0009254">
    <property type="term" value="P:peptidoglycan turnover"/>
    <property type="evidence" value="ECO:0007669"/>
    <property type="project" value="TreeGrafter"/>
</dbReference>
<comment type="caution">
    <text evidence="7">The sequence shown here is derived from an EMBL/GenBank/DDBJ whole genome shotgun (WGS) entry which is preliminary data.</text>
</comment>
<evidence type="ECO:0000256" key="3">
    <source>
        <dbReference type="ARBA" id="ARBA00011901"/>
    </source>
</evidence>
<dbReference type="AlphaFoldDB" id="A0A397QF71"/>
<dbReference type="SUPFAM" id="SSF47090">
    <property type="entry name" value="PGBD-like"/>
    <property type="match status" value="1"/>
</dbReference>
<dbReference type="PANTHER" id="PTHR30417:SF1">
    <property type="entry name" value="N-ACETYLMURAMOYL-L-ALANINE AMIDASE AMID"/>
    <property type="match status" value="1"/>
</dbReference>
<dbReference type="InterPro" id="IPR036365">
    <property type="entry name" value="PGBD-like_sf"/>
</dbReference>
<dbReference type="SMART" id="SM00644">
    <property type="entry name" value="Ami_2"/>
    <property type="match status" value="1"/>
</dbReference>
<gene>
    <name evidence="7" type="ORF">BXY53_1801</name>
</gene>
<evidence type="ECO:0000259" key="6">
    <source>
        <dbReference type="SMART" id="SM00644"/>
    </source>
</evidence>
<keyword evidence="8" id="KW-1185">Reference proteome</keyword>
<dbReference type="Gene3D" id="1.10.101.10">
    <property type="entry name" value="PGBD-like superfamily/PGBD"/>
    <property type="match status" value="1"/>
</dbReference>
<dbReference type="GO" id="GO:0019867">
    <property type="term" value="C:outer membrane"/>
    <property type="evidence" value="ECO:0007669"/>
    <property type="project" value="TreeGrafter"/>
</dbReference>
<evidence type="ECO:0000313" key="8">
    <source>
        <dbReference type="Proteomes" id="UP000266273"/>
    </source>
</evidence>
<proteinExistence type="inferred from homology"/>
<comment type="similarity">
    <text evidence="2">Belongs to the N-acetylmuramoyl-L-alanine amidase 2 family.</text>
</comment>
<organism evidence="7 8">
    <name type="scientific">Dichotomicrobium thermohalophilum</name>
    <dbReference type="NCBI Taxonomy" id="933063"/>
    <lineage>
        <taxon>Bacteria</taxon>
        <taxon>Pseudomonadati</taxon>
        <taxon>Pseudomonadota</taxon>
        <taxon>Alphaproteobacteria</taxon>
        <taxon>Hyphomicrobiales</taxon>
        <taxon>Hyphomicrobiaceae</taxon>
        <taxon>Dichotomicrobium</taxon>
    </lineage>
</organism>
<dbReference type="GO" id="GO:0009253">
    <property type="term" value="P:peptidoglycan catabolic process"/>
    <property type="evidence" value="ECO:0007669"/>
    <property type="project" value="InterPro"/>
</dbReference>
<dbReference type="GO" id="GO:0008745">
    <property type="term" value="F:N-acetylmuramoyl-L-alanine amidase activity"/>
    <property type="evidence" value="ECO:0007669"/>
    <property type="project" value="UniProtKB-EC"/>
</dbReference>
<dbReference type="GO" id="GO:0071555">
    <property type="term" value="P:cell wall organization"/>
    <property type="evidence" value="ECO:0007669"/>
    <property type="project" value="UniProtKB-KW"/>
</dbReference>
<dbReference type="InterPro" id="IPR051206">
    <property type="entry name" value="NAMLAA_amidase_2"/>
</dbReference>
<dbReference type="Pfam" id="PF01471">
    <property type="entry name" value="PG_binding_1"/>
    <property type="match status" value="1"/>
</dbReference>
<comment type="catalytic activity">
    <reaction evidence="1">
        <text>Hydrolyzes the link between N-acetylmuramoyl residues and L-amino acid residues in certain cell-wall glycopeptides.</text>
        <dbReference type="EC" id="3.5.1.28"/>
    </reaction>
</comment>
<dbReference type="InterPro" id="IPR036366">
    <property type="entry name" value="PGBDSf"/>
</dbReference>
<sequence>MLRKIALLAGSAALAGGVYRWLWPGLGGPLREPETPLASRVMPSPNYGARRGGKRPDMILLHYTGMGTAEAAARWLANPEAKVSTHYLVEEDGTIVQMVSEWHRAWHAGASYWAGERDINSVSIGIEIHNHGHEAPDGLPPYPRAQMEAVVALCRDIAARWSVPPERVLGHSDVAPGRKVDPGEHFDWQSLAREGVCVWVPPVPLGDDTGIGAGAESADVEVLKAKLARVGYGVTPGARFDEHTASVVAAFQRRFRPEGVHGRADTSTLETLDRLIAALDGRQIS</sequence>
<dbReference type="InterPro" id="IPR002502">
    <property type="entry name" value="Amidase_domain"/>
</dbReference>
<feature type="domain" description="N-acetylmuramoyl-L-alanine amidase" evidence="6">
    <location>
        <begin position="44"/>
        <end position="183"/>
    </location>
</feature>